<proteinExistence type="predicted"/>
<dbReference type="InterPro" id="IPR035927">
    <property type="entry name" value="DUSP-like_sf"/>
</dbReference>
<gene>
    <name evidence="6" type="ORF">LOD99_3636</name>
</gene>
<accession>A0AAV7JWU2</accession>
<keyword evidence="4" id="KW-0175">Coiled coil</keyword>
<dbReference type="GO" id="GO:0048244">
    <property type="term" value="F:phytanoyl-CoA dioxygenase activity"/>
    <property type="evidence" value="ECO:0007669"/>
    <property type="project" value="UniProtKB-EC"/>
</dbReference>
<evidence type="ECO:0000259" key="5">
    <source>
        <dbReference type="PROSITE" id="PS51283"/>
    </source>
</evidence>
<dbReference type="EC" id="1.14.11.18" evidence="1"/>
<dbReference type="EMBL" id="JAKMXF010000277">
    <property type="protein sequence ID" value="KAI6653417.1"/>
    <property type="molecule type" value="Genomic_DNA"/>
</dbReference>
<evidence type="ECO:0000256" key="2">
    <source>
        <dbReference type="ARBA" id="ARBA00034921"/>
    </source>
</evidence>
<dbReference type="Gene3D" id="3.30.2230.10">
    <property type="entry name" value="DUSP-like"/>
    <property type="match status" value="1"/>
</dbReference>
<feature type="domain" description="DUSP" evidence="5">
    <location>
        <begin position="446"/>
        <end position="546"/>
    </location>
</feature>
<dbReference type="Pfam" id="PF05721">
    <property type="entry name" value="PhyH"/>
    <property type="match status" value="1"/>
</dbReference>
<evidence type="ECO:0000313" key="7">
    <source>
        <dbReference type="Proteomes" id="UP001165289"/>
    </source>
</evidence>
<dbReference type="InterPro" id="IPR047128">
    <property type="entry name" value="PhyH"/>
</dbReference>
<dbReference type="GO" id="GO:0001561">
    <property type="term" value="P:fatty acid alpha-oxidation"/>
    <property type="evidence" value="ECO:0007669"/>
    <property type="project" value="InterPro"/>
</dbReference>
<dbReference type="PANTHER" id="PTHR21308">
    <property type="entry name" value="PHYTANOYL-COA ALPHA-HYDROXYLASE"/>
    <property type="match status" value="1"/>
</dbReference>
<keyword evidence="6" id="KW-0223">Dioxygenase</keyword>
<sequence>MASSDTSKIERRLETLYHHLTPSLSHTPASLSFNSPFQYTQGSGSLSLAERSVYEEQGYVVVKGLVPVDDLEKYATRFDQIVNGDVDNSELIVMKDVSQVKDSQTLQTVNKVQGFQSDPILSQYLRTPQVLDCVESIIGDNIAAMHSMLINKPPDPGTKSSRHPLHQDLHYFSFRPANKIVASWTAMQWVHRGNGCLVVVPGSHKPNHLYPHNYPNWSGGVNKMYYGIPDEEVDKYYSKLVHLEMNAGDTVFFHPLIIHGSGTNKTDGFRKAISGHFANTDCYYIRVDGTTQQMLQDEIKSLAIKRHGKGIEVSLTDVWKLRKLLVRGKDDARVFIKTNFAIYRQLLNKKEFELLSELNQLEETNKPELLHVNADIKQLTDTIETIEDNFTSNSMQVFLEQEKCVWNKQILDLTRCQKLLSNVTINCPEFDYFENIIQIIPFWPKSKFSKELEPILNYSPQINEEWFIVSKKWFSEIENSINLNNPQPNDSWEFPTSIPIDQSDIYVNGQIQNPDDCMLLHSKAWNMLLRFNGLSPGSVPIKRRTYLKNLKIEVPIAATQHQCSIGYHSGDQNFSFNCEIRLFPYNTYQDLLQRISGFISLFTGHDPILYSHDCLFPIYCNIQGITNYKIERFFLASKRPMQLTNLTSQIGNKSKHFLIIIPDSFGMTKIRASKKGIHFMGLD</sequence>
<dbReference type="PROSITE" id="PS51283">
    <property type="entry name" value="DUSP"/>
    <property type="match status" value="1"/>
</dbReference>
<evidence type="ECO:0000256" key="4">
    <source>
        <dbReference type="SAM" id="Coils"/>
    </source>
</evidence>
<dbReference type="Gene3D" id="2.60.120.620">
    <property type="entry name" value="q2cbj1_9rhob like domain"/>
    <property type="match status" value="1"/>
</dbReference>
<dbReference type="InterPro" id="IPR006615">
    <property type="entry name" value="Pept_C19_DUSP"/>
</dbReference>
<dbReference type="PANTHER" id="PTHR21308:SF2">
    <property type="entry name" value="ALPHA-KETOGLUTARATE-DEPENDENT HYPOPHOSPHITE DIOXYGENASE-RELATED"/>
    <property type="match status" value="1"/>
</dbReference>
<dbReference type="SUPFAM" id="SSF51197">
    <property type="entry name" value="Clavaminate synthase-like"/>
    <property type="match status" value="1"/>
</dbReference>
<evidence type="ECO:0000256" key="1">
    <source>
        <dbReference type="ARBA" id="ARBA00034809"/>
    </source>
</evidence>
<protein>
    <recommendedName>
        <fullName evidence="1">phytanoyl-CoA dioxygenase</fullName>
        <ecNumber evidence="1">1.14.11.18</ecNumber>
    </recommendedName>
    <alternativeName>
        <fullName evidence="2">Phytanic acid oxidase</fullName>
    </alternativeName>
    <alternativeName>
        <fullName evidence="3">Phytanoyl-CoA alpha-hydroxylase</fullName>
    </alternativeName>
</protein>
<organism evidence="6 7">
    <name type="scientific">Oopsacas minuta</name>
    <dbReference type="NCBI Taxonomy" id="111878"/>
    <lineage>
        <taxon>Eukaryota</taxon>
        <taxon>Metazoa</taxon>
        <taxon>Porifera</taxon>
        <taxon>Hexactinellida</taxon>
        <taxon>Hexasterophora</taxon>
        <taxon>Lyssacinosida</taxon>
        <taxon>Leucopsacidae</taxon>
        <taxon>Oopsacas</taxon>
    </lineage>
</organism>
<evidence type="ECO:0000313" key="6">
    <source>
        <dbReference type="EMBL" id="KAI6653417.1"/>
    </source>
</evidence>
<keyword evidence="6" id="KW-0560">Oxidoreductase</keyword>
<dbReference type="SUPFAM" id="SSF143791">
    <property type="entry name" value="DUSP-like"/>
    <property type="match status" value="1"/>
</dbReference>
<feature type="coiled-coil region" evidence="4">
    <location>
        <begin position="344"/>
        <end position="389"/>
    </location>
</feature>
<dbReference type="Proteomes" id="UP001165289">
    <property type="component" value="Unassembled WGS sequence"/>
</dbReference>
<dbReference type="InterPro" id="IPR008775">
    <property type="entry name" value="Phytyl_CoA_dOase-like"/>
</dbReference>
<keyword evidence="7" id="KW-1185">Reference proteome</keyword>
<dbReference type="GO" id="GO:0004843">
    <property type="term" value="F:cysteine-type deubiquitinase activity"/>
    <property type="evidence" value="ECO:0007669"/>
    <property type="project" value="InterPro"/>
</dbReference>
<name>A0AAV7JWU2_9METZ</name>
<dbReference type="AlphaFoldDB" id="A0AAV7JWU2"/>
<dbReference type="Pfam" id="PF06337">
    <property type="entry name" value="DUSP"/>
    <property type="match status" value="1"/>
</dbReference>
<evidence type="ECO:0000256" key="3">
    <source>
        <dbReference type="ARBA" id="ARBA00034924"/>
    </source>
</evidence>
<comment type="caution">
    <text evidence="6">The sequence shown here is derived from an EMBL/GenBank/DDBJ whole genome shotgun (WGS) entry which is preliminary data.</text>
</comment>
<reference evidence="6 7" key="1">
    <citation type="journal article" date="2023" name="BMC Biol.">
        <title>The compact genome of the sponge Oopsacas minuta (Hexactinellida) is lacking key metazoan core genes.</title>
        <authorList>
            <person name="Santini S."/>
            <person name="Schenkelaars Q."/>
            <person name="Jourda C."/>
            <person name="Duchesne M."/>
            <person name="Belahbib H."/>
            <person name="Rocher C."/>
            <person name="Selva M."/>
            <person name="Riesgo A."/>
            <person name="Vervoort M."/>
            <person name="Leys S.P."/>
            <person name="Kodjabachian L."/>
            <person name="Le Bivic A."/>
            <person name="Borchiellini C."/>
            <person name="Claverie J.M."/>
            <person name="Renard E."/>
        </authorList>
    </citation>
    <scope>NUCLEOTIDE SEQUENCE [LARGE SCALE GENOMIC DNA]</scope>
    <source>
        <strain evidence="6">SPO-2</strain>
    </source>
</reference>